<organism evidence="1 2">
    <name type="scientific">Amphritea atlantica</name>
    <dbReference type="NCBI Taxonomy" id="355243"/>
    <lineage>
        <taxon>Bacteria</taxon>
        <taxon>Pseudomonadati</taxon>
        <taxon>Pseudomonadota</taxon>
        <taxon>Gammaproteobacteria</taxon>
        <taxon>Oceanospirillales</taxon>
        <taxon>Oceanospirillaceae</taxon>
        <taxon>Amphritea</taxon>
    </lineage>
</organism>
<proteinExistence type="predicted"/>
<dbReference type="STRING" id="355243.SAMN03080615_02664"/>
<dbReference type="Proteomes" id="UP000198749">
    <property type="component" value="Unassembled WGS sequence"/>
</dbReference>
<protein>
    <submittedName>
        <fullName evidence="1">Uncharacterized protein</fullName>
    </submittedName>
</protein>
<keyword evidence="2" id="KW-1185">Reference proteome</keyword>
<name>A0A1H9IMR2_9GAMM</name>
<dbReference type="EMBL" id="FOGB01000007">
    <property type="protein sequence ID" value="SEQ76031.1"/>
    <property type="molecule type" value="Genomic_DNA"/>
</dbReference>
<reference evidence="2" key="1">
    <citation type="submission" date="2016-10" db="EMBL/GenBank/DDBJ databases">
        <authorList>
            <person name="Varghese N."/>
            <person name="Submissions S."/>
        </authorList>
    </citation>
    <scope>NUCLEOTIDE SEQUENCE [LARGE SCALE GENOMIC DNA]</scope>
    <source>
        <strain evidence="2">DSM 18887</strain>
    </source>
</reference>
<evidence type="ECO:0000313" key="1">
    <source>
        <dbReference type="EMBL" id="SEQ76031.1"/>
    </source>
</evidence>
<evidence type="ECO:0000313" key="2">
    <source>
        <dbReference type="Proteomes" id="UP000198749"/>
    </source>
</evidence>
<dbReference type="AlphaFoldDB" id="A0A1H9IMR2"/>
<dbReference type="RefSeq" id="WP_091359030.1">
    <property type="nucleotide sequence ID" value="NZ_AP025284.1"/>
</dbReference>
<accession>A0A1H9IMR2</accession>
<gene>
    <name evidence="1" type="ORF">SAMN03080615_02664</name>
</gene>
<sequence>MKHNATLTADERQLLKRVHHGDFDSAPLVPVVLQPLISKGLIEPVRSIMMPIMPSRYRFRLTSLGERLLQQKKC</sequence>